<sequence>MNDYSMYLLIGLGCLAIGYFIGNYIQSLQTKATQSALLEREQQLNQNLRELNQRLLDSNKHRNLIQLEKERLGNQIIRYQADLEHLEKKIR</sequence>
<protein>
    <recommendedName>
        <fullName evidence="4">DNA recombination protein RmuC</fullName>
    </recommendedName>
</protein>
<keyword evidence="2" id="KW-0472">Membrane</keyword>
<keyword evidence="2" id="KW-0812">Transmembrane</keyword>
<reference evidence="3" key="1">
    <citation type="journal article" date="2015" name="Nature">
        <title>Complex archaea that bridge the gap between prokaryotes and eukaryotes.</title>
        <authorList>
            <person name="Spang A."/>
            <person name="Saw J.H."/>
            <person name="Jorgensen S.L."/>
            <person name="Zaremba-Niedzwiedzka K."/>
            <person name="Martijn J."/>
            <person name="Lind A.E."/>
            <person name="van Eijk R."/>
            <person name="Schleper C."/>
            <person name="Guy L."/>
            <person name="Ettema T.J."/>
        </authorList>
    </citation>
    <scope>NUCLEOTIDE SEQUENCE</scope>
</reference>
<dbReference type="AlphaFoldDB" id="A0A0F9G0G7"/>
<evidence type="ECO:0000313" key="3">
    <source>
        <dbReference type="EMBL" id="KKL92088.1"/>
    </source>
</evidence>
<keyword evidence="2" id="KW-1133">Transmembrane helix</keyword>
<evidence type="ECO:0000256" key="1">
    <source>
        <dbReference type="SAM" id="Coils"/>
    </source>
</evidence>
<evidence type="ECO:0008006" key="4">
    <source>
        <dbReference type="Google" id="ProtNLM"/>
    </source>
</evidence>
<keyword evidence="1" id="KW-0175">Coiled coil</keyword>
<proteinExistence type="predicted"/>
<accession>A0A0F9G0G7</accession>
<feature type="coiled-coil region" evidence="1">
    <location>
        <begin position="34"/>
        <end position="89"/>
    </location>
</feature>
<name>A0A0F9G0G7_9ZZZZ</name>
<organism evidence="3">
    <name type="scientific">marine sediment metagenome</name>
    <dbReference type="NCBI Taxonomy" id="412755"/>
    <lineage>
        <taxon>unclassified sequences</taxon>
        <taxon>metagenomes</taxon>
        <taxon>ecological metagenomes</taxon>
    </lineage>
</organism>
<evidence type="ECO:0000256" key="2">
    <source>
        <dbReference type="SAM" id="Phobius"/>
    </source>
</evidence>
<gene>
    <name evidence="3" type="ORF">LCGC14_1888220</name>
</gene>
<dbReference type="EMBL" id="LAZR01019561">
    <property type="protein sequence ID" value="KKL92088.1"/>
    <property type="molecule type" value="Genomic_DNA"/>
</dbReference>
<feature type="transmembrane region" description="Helical" evidence="2">
    <location>
        <begin position="6"/>
        <end position="25"/>
    </location>
</feature>
<comment type="caution">
    <text evidence="3">The sequence shown here is derived from an EMBL/GenBank/DDBJ whole genome shotgun (WGS) entry which is preliminary data.</text>
</comment>